<evidence type="ECO:0000313" key="3">
    <source>
        <dbReference type="EMBL" id="KAF2178664.1"/>
    </source>
</evidence>
<dbReference type="EMBL" id="ML994674">
    <property type="protein sequence ID" value="KAF2178664.1"/>
    <property type="molecule type" value="Genomic_DNA"/>
</dbReference>
<dbReference type="SUPFAM" id="SSF54695">
    <property type="entry name" value="POZ domain"/>
    <property type="match status" value="1"/>
</dbReference>
<dbReference type="InterPro" id="IPR000210">
    <property type="entry name" value="BTB/POZ_dom"/>
</dbReference>
<feature type="domain" description="BTB" evidence="2">
    <location>
        <begin position="12"/>
        <end position="87"/>
    </location>
</feature>
<dbReference type="SMART" id="SM00225">
    <property type="entry name" value="BTB"/>
    <property type="match status" value="1"/>
</dbReference>
<sequence>MDVNSLVLAPEGDVILVVGAKQFRIHADSLFLKRHSTVFAALFGPNFREGQDLNASSPKEIPLPDDDPYAMTAICATMYHAFDQIPRSPATDFVLSIIRHADKYDCCDVLTLPSQVYGWLKSDHLTLGKDLVNILAVSYLVRDQEAFKNTSKALVSKYDGSFADLADDVICDVLPWKTFCRLEELRTRIQTLAISIVLGTLDKPGYGSYRYTNTHSGCSKVAEGIQETLRNDLSMEVHQRQEREYRERPYRTLPRPPATQQPAIGPLLKKLQELAEACRECRKNVKASQLNTFGLSLAGNDLRQVAMLPEWYWGLKLTY</sequence>
<dbReference type="OrthoDB" id="5275938at2759"/>
<dbReference type="Pfam" id="PF00651">
    <property type="entry name" value="BTB"/>
    <property type="match status" value="1"/>
</dbReference>
<dbReference type="Proteomes" id="UP000800200">
    <property type="component" value="Unassembled WGS sequence"/>
</dbReference>
<name>A0A6A6DGM2_9PEZI</name>
<feature type="region of interest" description="Disordered" evidence="1">
    <location>
        <begin position="240"/>
        <end position="262"/>
    </location>
</feature>
<reference evidence="3" key="1">
    <citation type="journal article" date="2020" name="Stud. Mycol.">
        <title>101 Dothideomycetes genomes: a test case for predicting lifestyles and emergence of pathogens.</title>
        <authorList>
            <person name="Haridas S."/>
            <person name="Albert R."/>
            <person name="Binder M."/>
            <person name="Bloem J."/>
            <person name="Labutti K."/>
            <person name="Salamov A."/>
            <person name="Andreopoulos B."/>
            <person name="Baker S."/>
            <person name="Barry K."/>
            <person name="Bills G."/>
            <person name="Bluhm B."/>
            <person name="Cannon C."/>
            <person name="Castanera R."/>
            <person name="Culley D."/>
            <person name="Daum C."/>
            <person name="Ezra D."/>
            <person name="Gonzalez J."/>
            <person name="Henrissat B."/>
            <person name="Kuo A."/>
            <person name="Liang C."/>
            <person name="Lipzen A."/>
            <person name="Lutzoni F."/>
            <person name="Magnuson J."/>
            <person name="Mondo S."/>
            <person name="Nolan M."/>
            <person name="Ohm R."/>
            <person name="Pangilinan J."/>
            <person name="Park H.-J."/>
            <person name="Ramirez L."/>
            <person name="Alfaro M."/>
            <person name="Sun H."/>
            <person name="Tritt A."/>
            <person name="Yoshinaga Y."/>
            <person name="Zwiers L.-H."/>
            <person name="Turgeon B."/>
            <person name="Goodwin S."/>
            <person name="Spatafora J."/>
            <person name="Crous P."/>
            <person name="Grigoriev I."/>
        </authorList>
    </citation>
    <scope>NUCLEOTIDE SEQUENCE</scope>
    <source>
        <strain evidence="3">CBS 207.26</strain>
    </source>
</reference>
<accession>A0A6A6DGM2</accession>
<dbReference type="InterPro" id="IPR011333">
    <property type="entry name" value="SKP1/BTB/POZ_sf"/>
</dbReference>
<keyword evidence="4" id="KW-1185">Reference proteome</keyword>
<gene>
    <name evidence="3" type="ORF">K469DRAFT_695453</name>
</gene>
<evidence type="ECO:0000313" key="4">
    <source>
        <dbReference type="Proteomes" id="UP000800200"/>
    </source>
</evidence>
<protein>
    <recommendedName>
        <fullName evidence="2">BTB domain-containing protein</fullName>
    </recommendedName>
</protein>
<dbReference type="Gene3D" id="3.30.710.10">
    <property type="entry name" value="Potassium Channel Kv1.1, Chain A"/>
    <property type="match status" value="1"/>
</dbReference>
<proteinExistence type="predicted"/>
<dbReference type="AlphaFoldDB" id="A0A6A6DGM2"/>
<evidence type="ECO:0000256" key="1">
    <source>
        <dbReference type="SAM" id="MobiDB-lite"/>
    </source>
</evidence>
<evidence type="ECO:0000259" key="2">
    <source>
        <dbReference type="PROSITE" id="PS50097"/>
    </source>
</evidence>
<organism evidence="3 4">
    <name type="scientific">Zopfia rhizophila CBS 207.26</name>
    <dbReference type="NCBI Taxonomy" id="1314779"/>
    <lineage>
        <taxon>Eukaryota</taxon>
        <taxon>Fungi</taxon>
        <taxon>Dikarya</taxon>
        <taxon>Ascomycota</taxon>
        <taxon>Pezizomycotina</taxon>
        <taxon>Dothideomycetes</taxon>
        <taxon>Dothideomycetes incertae sedis</taxon>
        <taxon>Zopfiaceae</taxon>
        <taxon>Zopfia</taxon>
    </lineage>
</organism>
<feature type="compositionally biased region" description="Basic and acidic residues" evidence="1">
    <location>
        <begin position="240"/>
        <end position="250"/>
    </location>
</feature>
<dbReference type="PROSITE" id="PS50097">
    <property type="entry name" value="BTB"/>
    <property type="match status" value="1"/>
</dbReference>
<dbReference type="CDD" id="cd18186">
    <property type="entry name" value="BTB_POZ_ZBTB_KLHL-like"/>
    <property type="match status" value="1"/>
</dbReference>